<feature type="domain" description="DUF8094" evidence="1">
    <location>
        <begin position="51"/>
        <end position="338"/>
    </location>
</feature>
<comment type="caution">
    <text evidence="2">The sequence shown here is derived from an EMBL/GenBank/DDBJ whole genome shotgun (WGS) entry which is preliminary data.</text>
</comment>
<dbReference type="InterPro" id="IPR058407">
    <property type="entry name" value="DUF8094"/>
</dbReference>
<name>A0ABU0TCV8_9ACTN</name>
<dbReference type="RefSeq" id="WP_307530790.1">
    <property type="nucleotide sequence ID" value="NZ_JAUSZI010000002.1"/>
</dbReference>
<organism evidence="2 3">
    <name type="scientific">Streptomyces umbrinus</name>
    <dbReference type="NCBI Taxonomy" id="67370"/>
    <lineage>
        <taxon>Bacteria</taxon>
        <taxon>Bacillati</taxon>
        <taxon>Actinomycetota</taxon>
        <taxon>Actinomycetes</taxon>
        <taxon>Kitasatosporales</taxon>
        <taxon>Streptomycetaceae</taxon>
        <taxon>Streptomyces</taxon>
        <taxon>Streptomyces phaeochromogenes group</taxon>
    </lineage>
</organism>
<proteinExistence type="predicted"/>
<dbReference type="PROSITE" id="PS51257">
    <property type="entry name" value="PROKAR_LIPOPROTEIN"/>
    <property type="match status" value="1"/>
</dbReference>
<protein>
    <recommendedName>
        <fullName evidence="1">DUF8094 domain-containing protein</fullName>
    </recommendedName>
</protein>
<evidence type="ECO:0000313" key="2">
    <source>
        <dbReference type="EMBL" id="MDQ1033492.1"/>
    </source>
</evidence>
<keyword evidence="3" id="KW-1185">Reference proteome</keyword>
<dbReference type="Proteomes" id="UP001230328">
    <property type="component" value="Unassembled WGS sequence"/>
</dbReference>
<reference evidence="2 3" key="1">
    <citation type="submission" date="2023-07" db="EMBL/GenBank/DDBJ databases">
        <title>Comparative genomics of wheat-associated soil bacteria to identify genetic determinants of phenazine resistance.</title>
        <authorList>
            <person name="Mouncey N."/>
        </authorList>
    </citation>
    <scope>NUCLEOTIDE SEQUENCE [LARGE SCALE GENOMIC DNA]</scope>
    <source>
        <strain evidence="2 3">V2I4</strain>
    </source>
</reference>
<evidence type="ECO:0000313" key="3">
    <source>
        <dbReference type="Proteomes" id="UP001230328"/>
    </source>
</evidence>
<dbReference type="Pfam" id="PF26366">
    <property type="entry name" value="DUF8094"/>
    <property type="match status" value="1"/>
</dbReference>
<accession>A0ABU0TCV8</accession>
<evidence type="ECO:0000259" key="1">
    <source>
        <dbReference type="Pfam" id="PF26366"/>
    </source>
</evidence>
<sequence length="340" mass="36812">MTSPSRPAHPPRRRPTTLLSLSVLAAAALSGCSVDTDEPGNDHAAARPAPKGVVTVDAARATVDAFEKANNEANRIRGAEGEELLGTVEAGQVHEQSQADYKQSKTWSKAEQKGYGTPLFYTARKYYIPHADQSWFAVTATVSETKSQGLMIFDKVGGRFKMVAAMYADKKTAIPEIAVDRGLATAVDPSKRVGTLAPNQLADAFEDLAETGGKKAGQQLAPTKATKEFTTRYTDRTKAKEASFATVKHFDGKPAHREVYALRLADGGVLALFPSAYTIEYLHKRFMNGGRIIPGPAEAVYNAEQRPLITDEYQGQALAALTPTGKPQVLTHRYTMVNSR</sequence>
<gene>
    <name evidence="2" type="ORF">QF035_011074</name>
</gene>
<dbReference type="EMBL" id="JAUSZI010000002">
    <property type="protein sequence ID" value="MDQ1033492.1"/>
    <property type="molecule type" value="Genomic_DNA"/>
</dbReference>